<evidence type="ECO:0000313" key="3">
    <source>
        <dbReference type="Proteomes" id="UP001500888"/>
    </source>
</evidence>
<dbReference type="Pfam" id="PF01636">
    <property type="entry name" value="APH"/>
    <property type="match status" value="1"/>
</dbReference>
<reference evidence="3" key="1">
    <citation type="journal article" date="2019" name="Int. J. Syst. Evol. Microbiol.">
        <title>The Global Catalogue of Microorganisms (GCM) 10K type strain sequencing project: providing services to taxonomists for standard genome sequencing and annotation.</title>
        <authorList>
            <consortium name="The Broad Institute Genomics Platform"/>
            <consortium name="The Broad Institute Genome Sequencing Center for Infectious Disease"/>
            <person name="Wu L."/>
            <person name="Ma J."/>
        </authorList>
    </citation>
    <scope>NUCLEOTIDE SEQUENCE [LARGE SCALE GENOMIC DNA]</scope>
    <source>
        <strain evidence="3">JCM 16908</strain>
    </source>
</reference>
<name>A0ABP7J881_9ACTN</name>
<dbReference type="Proteomes" id="UP001500888">
    <property type="component" value="Unassembled WGS sequence"/>
</dbReference>
<dbReference type="InterPro" id="IPR051678">
    <property type="entry name" value="AGP_Transferase"/>
</dbReference>
<dbReference type="Gene3D" id="3.90.1200.10">
    <property type="match status" value="1"/>
</dbReference>
<dbReference type="SUPFAM" id="SSF56112">
    <property type="entry name" value="Protein kinase-like (PK-like)"/>
    <property type="match status" value="1"/>
</dbReference>
<dbReference type="InterPro" id="IPR002575">
    <property type="entry name" value="Aminoglycoside_PTrfase"/>
</dbReference>
<dbReference type="EMBL" id="BAAAZR010000039">
    <property type="protein sequence ID" value="GAA3837013.1"/>
    <property type="molecule type" value="Genomic_DNA"/>
</dbReference>
<dbReference type="PANTHER" id="PTHR21310">
    <property type="entry name" value="AMINOGLYCOSIDE PHOSPHOTRANSFERASE-RELATED-RELATED"/>
    <property type="match status" value="1"/>
</dbReference>
<evidence type="ECO:0000259" key="1">
    <source>
        <dbReference type="Pfam" id="PF01636"/>
    </source>
</evidence>
<organism evidence="2 3">
    <name type="scientific">Sphaerisporangium flaviroseum</name>
    <dbReference type="NCBI Taxonomy" id="509199"/>
    <lineage>
        <taxon>Bacteria</taxon>
        <taxon>Bacillati</taxon>
        <taxon>Actinomycetota</taxon>
        <taxon>Actinomycetes</taxon>
        <taxon>Streptosporangiales</taxon>
        <taxon>Streptosporangiaceae</taxon>
        <taxon>Sphaerisporangium</taxon>
    </lineage>
</organism>
<comment type="caution">
    <text evidence="2">The sequence shown here is derived from an EMBL/GenBank/DDBJ whole genome shotgun (WGS) entry which is preliminary data.</text>
</comment>
<keyword evidence="3" id="KW-1185">Reference proteome</keyword>
<proteinExistence type="predicted"/>
<sequence length="283" mass="31167">MIPQTRALLARHLPGYEVRSLTVLGEGLDNLAYEVNGELVIRMSKDPAGRGEAIRREAELLAVVAEWSTLPVPEPVFADVEAGALAYRKLPGLPLNEHPVAQPERLAATLGGFAGRLHQTPVDRVANLVERDTYPLTSWRQDAERDYEQIVGYMPASARRLVEDFLGRTPPAEPPALRFCHNDLGAEHVLVDVEANTVTGVIDWGDAALADPVRDLALIYRDLGPEVFDLALAHDQGDWDEAGRERAVFYARCRLIEDIVYGVTTGARQYADAALAHLAWTFA</sequence>
<dbReference type="RefSeq" id="WP_344950241.1">
    <property type="nucleotide sequence ID" value="NZ_BAAAZR010000039.1"/>
</dbReference>
<dbReference type="InterPro" id="IPR011009">
    <property type="entry name" value="Kinase-like_dom_sf"/>
</dbReference>
<feature type="domain" description="Aminoglycoside phosphotransferase" evidence="1">
    <location>
        <begin position="21"/>
        <end position="246"/>
    </location>
</feature>
<evidence type="ECO:0000313" key="2">
    <source>
        <dbReference type="EMBL" id="GAA3837013.1"/>
    </source>
</evidence>
<dbReference type="Gene3D" id="3.30.200.20">
    <property type="entry name" value="Phosphorylase Kinase, domain 1"/>
    <property type="match status" value="1"/>
</dbReference>
<protein>
    <recommendedName>
        <fullName evidence="1">Aminoglycoside phosphotransferase domain-containing protein</fullName>
    </recommendedName>
</protein>
<accession>A0ABP7J881</accession>
<gene>
    <name evidence="2" type="ORF">GCM10022226_68790</name>
</gene>